<dbReference type="Pfam" id="PF14322">
    <property type="entry name" value="SusD-like_3"/>
    <property type="match status" value="1"/>
</dbReference>
<keyword evidence="4" id="KW-0472">Membrane</keyword>
<dbReference type="InterPro" id="IPR011990">
    <property type="entry name" value="TPR-like_helical_dom_sf"/>
</dbReference>
<comment type="subcellular location">
    <subcellularLocation>
        <location evidence="1">Cell outer membrane</location>
    </subcellularLocation>
</comment>
<evidence type="ECO:0000256" key="5">
    <source>
        <dbReference type="ARBA" id="ARBA00023237"/>
    </source>
</evidence>
<feature type="domain" description="RagB/SusD" evidence="6">
    <location>
        <begin position="311"/>
        <end position="571"/>
    </location>
</feature>
<sequence length="571" mass="64441">MKQMNIFSFRKSTWRQASLGCASLAIPIVFGFSLSSCDDDFLERQPMDAITDVTFWKTQQQLEQAVNGVYASLKGKNFADMENLGDNTIYPPRSDYQSISSGNFDFTIGTLNSEWTAQFDGIRRCNHFLENYTKAEGAVSPEVLNQYVGEVRFMRAFLYSYLSFFFGDVPLITKTLNIGDPEIYGTRTPRAQVVDFILAELDKAAQGLPVSYNAANLGRITKGAALGWKARVALFYGRYEVAEAAAKAVMDLGVYQLYSNGNPATSYHQLFTDAGKLAAGKNKETILARLYLENVSMHNMSRETLVPDQTSRFSPTKSLVDAYLVIDGLPIEKSPLYSEATYSDIFKNRDPRMTQTILTPGAEWAGKDDGDQDDKPNAIFNLPKFNADKKGSVTGTGYYFTKYVDQAAVDTYNKDDNDIHLLRYAEVLLTYAEARLEQGKLTQQDLDMTINKLRDRVGMVHMNIADLAAKGLDLREEIRRERRVELAREGQRYFDLLRWKQGDLLAQDVKGMKKSLIPSFAQKFVASFPVDEKGYLIINTGRRFDAGRNYLWPVPFNQLQQNPNLGQNPGW</sequence>
<comment type="similarity">
    <text evidence="2">Belongs to the SusD family.</text>
</comment>
<reference evidence="8 9" key="1">
    <citation type="submission" date="2019-07" db="EMBL/GenBank/DDBJ databases">
        <authorList>
            <person name="Qu J.-H."/>
        </authorList>
    </citation>
    <scope>NUCLEOTIDE SEQUENCE [LARGE SCALE GENOMIC DNA]</scope>
    <source>
        <strain evidence="8 9">MDT1-10-3</strain>
    </source>
</reference>
<evidence type="ECO:0000259" key="6">
    <source>
        <dbReference type="Pfam" id="PF07980"/>
    </source>
</evidence>
<evidence type="ECO:0000256" key="2">
    <source>
        <dbReference type="ARBA" id="ARBA00006275"/>
    </source>
</evidence>
<feature type="domain" description="SusD-like N-terminal" evidence="7">
    <location>
        <begin position="40"/>
        <end position="234"/>
    </location>
</feature>
<dbReference type="InterPro" id="IPR033985">
    <property type="entry name" value="SusD-like_N"/>
</dbReference>
<evidence type="ECO:0000256" key="1">
    <source>
        <dbReference type="ARBA" id="ARBA00004442"/>
    </source>
</evidence>
<evidence type="ECO:0000256" key="3">
    <source>
        <dbReference type="ARBA" id="ARBA00022729"/>
    </source>
</evidence>
<comment type="caution">
    <text evidence="8">The sequence shown here is derived from an EMBL/GenBank/DDBJ whole genome shotgun (WGS) entry which is preliminary data.</text>
</comment>
<dbReference type="Gene3D" id="1.25.40.390">
    <property type="match status" value="1"/>
</dbReference>
<dbReference type="InterPro" id="IPR012944">
    <property type="entry name" value="SusD_RagB_dom"/>
</dbReference>
<accession>A0A5M8QLV5</accession>
<evidence type="ECO:0000256" key="4">
    <source>
        <dbReference type="ARBA" id="ARBA00023136"/>
    </source>
</evidence>
<dbReference type="EMBL" id="VKKZ01000010">
    <property type="protein sequence ID" value="KAA6437207.1"/>
    <property type="molecule type" value="Genomic_DNA"/>
</dbReference>
<reference evidence="8 9" key="2">
    <citation type="submission" date="2019-09" db="EMBL/GenBank/DDBJ databases">
        <title>A bacterium isolated from glacier soil.</title>
        <authorList>
            <person name="Liu Q."/>
        </authorList>
    </citation>
    <scope>NUCLEOTIDE SEQUENCE [LARGE SCALE GENOMIC DNA]</scope>
    <source>
        <strain evidence="8 9">MDT1-10-3</strain>
    </source>
</reference>
<dbReference type="Pfam" id="PF07980">
    <property type="entry name" value="SusD_RagB"/>
    <property type="match status" value="1"/>
</dbReference>
<keyword evidence="3" id="KW-0732">Signal</keyword>
<name>A0A5M8QLV5_9BACT</name>
<proteinExistence type="inferred from homology"/>
<dbReference type="Proteomes" id="UP000323866">
    <property type="component" value="Unassembled WGS sequence"/>
</dbReference>
<organism evidence="8 9">
    <name type="scientific">Rufibacter glacialis</name>
    <dbReference type="NCBI Taxonomy" id="1259555"/>
    <lineage>
        <taxon>Bacteria</taxon>
        <taxon>Pseudomonadati</taxon>
        <taxon>Bacteroidota</taxon>
        <taxon>Cytophagia</taxon>
        <taxon>Cytophagales</taxon>
        <taxon>Hymenobacteraceae</taxon>
        <taxon>Rufibacter</taxon>
    </lineage>
</organism>
<evidence type="ECO:0000313" key="9">
    <source>
        <dbReference type="Proteomes" id="UP000323866"/>
    </source>
</evidence>
<dbReference type="AlphaFoldDB" id="A0A5M8QLV5"/>
<gene>
    <name evidence="8" type="ORF">FOE74_01535</name>
</gene>
<evidence type="ECO:0000259" key="7">
    <source>
        <dbReference type="Pfam" id="PF14322"/>
    </source>
</evidence>
<dbReference type="GO" id="GO:0009279">
    <property type="term" value="C:cell outer membrane"/>
    <property type="evidence" value="ECO:0007669"/>
    <property type="project" value="UniProtKB-SubCell"/>
</dbReference>
<dbReference type="OrthoDB" id="5694214at2"/>
<dbReference type="SUPFAM" id="SSF48452">
    <property type="entry name" value="TPR-like"/>
    <property type="match status" value="1"/>
</dbReference>
<protein>
    <submittedName>
        <fullName evidence="8">RagB/SusD family nutrient uptake outer membrane protein</fullName>
    </submittedName>
</protein>
<evidence type="ECO:0000313" key="8">
    <source>
        <dbReference type="EMBL" id="KAA6437207.1"/>
    </source>
</evidence>
<keyword evidence="5" id="KW-0998">Cell outer membrane</keyword>